<evidence type="ECO:0000256" key="5">
    <source>
        <dbReference type="ARBA" id="ARBA00022845"/>
    </source>
</evidence>
<organism evidence="8 9">
    <name type="scientific">Tulasnella calospora MUT 4182</name>
    <dbReference type="NCBI Taxonomy" id="1051891"/>
    <lineage>
        <taxon>Eukaryota</taxon>
        <taxon>Fungi</taxon>
        <taxon>Dikarya</taxon>
        <taxon>Basidiomycota</taxon>
        <taxon>Agaricomycotina</taxon>
        <taxon>Agaricomycetes</taxon>
        <taxon>Cantharellales</taxon>
        <taxon>Tulasnellaceae</taxon>
        <taxon>Tulasnella</taxon>
    </lineage>
</organism>
<keyword evidence="4" id="KW-0678">Repressor</keyword>
<dbReference type="OrthoDB" id="69641at2759"/>
<keyword evidence="6" id="KW-0346">Stress response</keyword>
<evidence type="ECO:0000313" key="9">
    <source>
        <dbReference type="Proteomes" id="UP000054248"/>
    </source>
</evidence>
<proteinExistence type="inferred from homology"/>
<reference evidence="8 9" key="1">
    <citation type="submission" date="2014-04" db="EMBL/GenBank/DDBJ databases">
        <authorList>
            <consortium name="DOE Joint Genome Institute"/>
            <person name="Kuo A."/>
            <person name="Girlanda M."/>
            <person name="Perotto S."/>
            <person name="Kohler A."/>
            <person name="Nagy L.G."/>
            <person name="Floudas D."/>
            <person name="Copeland A."/>
            <person name="Barry K.W."/>
            <person name="Cichocki N."/>
            <person name="Veneault-Fourrey C."/>
            <person name="LaButti K."/>
            <person name="Lindquist E.A."/>
            <person name="Lipzen A."/>
            <person name="Lundell T."/>
            <person name="Morin E."/>
            <person name="Murat C."/>
            <person name="Sun H."/>
            <person name="Tunlid A."/>
            <person name="Henrissat B."/>
            <person name="Grigoriev I.V."/>
            <person name="Hibbett D.S."/>
            <person name="Martin F."/>
            <person name="Nordberg H.P."/>
            <person name="Cantor M.N."/>
            <person name="Hua S.X."/>
        </authorList>
    </citation>
    <scope>NUCLEOTIDE SEQUENCE [LARGE SCALE GENOMIC DNA]</scope>
    <source>
        <strain evidence="8 9">MUT 4182</strain>
    </source>
</reference>
<dbReference type="STRING" id="1051891.A0A0C3QSR2"/>
<reference evidence="9" key="2">
    <citation type="submission" date="2015-01" db="EMBL/GenBank/DDBJ databases">
        <title>Evolutionary Origins and Diversification of the Mycorrhizal Mutualists.</title>
        <authorList>
            <consortium name="DOE Joint Genome Institute"/>
            <consortium name="Mycorrhizal Genomics Consortium"/>
            <person name="Kohler A."/>
            <person name="Kuo A."/>
            <person name="Nagy L.G."/>
            <person name="Floudas D."/>
            <person name="Copeland A."/>
            <person name="Barry K.W."/>
            <person name="Cichocki N."/>
            <person name="Veneault-Fourrey C."/>
            <person name="LaButti K."/>
            <person name="Lindquist E.A."/>
            <person name="Lipzen A."/>
            <person name="Lundell T."/>
            <person name="Morin E."/>
            <person name="Murat C."/>
            <person name="Riley R."/>
            <person name="Ohm R."/>
            <person name="Sun H."/>
            <person name="Tunlid A."/>
            <person name="Henrissat B."/>
            <person name="Grigoriev I.V."/>
            <person name="Hibbett D.S."/>
            <person name="Martin F."/>
        </authorList>
    </citation>
    <scope>NUCLEOTIDE SEQUENCE [LARGE SCALE GENOMIC DNA]</scope>
    <source>
        <strain evidence="9">MUT 4182</strain>
    </source>
</reference>
<dbReference type="GO" id="GO:0140469">
    <property type="term" value="P:GCN2-mediated signaling"/>
    <property type="evidence" value="ECO:0007669"/>
    <property type="project" value="TreeGrafter"/>
</dbReference>
<evidence type="ECO:0000256" key="6">
    <source>
        <dbReference type="ARBA" id="ARBA00023016"/>
    </source>
</evidence>
<comment type="subcellular location">
    <subcellularLocation>
        <location evidence="1">Cytoplasm</location>
    </subcellularLocation>
</comment>
<accession>A0A0C3QSR2</accession>
<name>A0A0C3QSR2_9AGAM</name>
<dbReference type="HOGENOM" id="CLU_045276_0_0_1"/>
<feature type="domain" description="RWD" evidence="7">
    <location>
        <begin position="27"/>
        <end position="166"/>
    </location>
</feature>
<dbReference type="GO" id="GO:0005737">
    <property type="term" value="C:cytoplasm"/>
    <property type="evidence" value="ECO:0007669"/>
    <property type="project" value="UniProtKB-SubCell"/>
</dbReference>
<dbReference type="PROSITE" id="PS50908">
    <property type="entry name" value="RWD"/>
    <property type="match status" value="1"/>
</dbReference>
<evidence type="ECO:0000259" key="7">
    <source>
        <dbReference type="PROSITE" id="PS50908"/>
    </source>
</evidence>
<evidence type="ECO:0000256" key="3">
    <source>
        <dbReference type="ARBA" id="ARBA00022490"/>
    </source>
</evidence>
<keyword evidence="9" id="KW-1185">Reference proteome</keyword>
<dbReference type="EMBL" id="KN822966">
    <property type="protein sequence ID" value="KIO31089.1"/>
    <property type="molecule type" value="Genomic_DNA"/>
</dbReference>
<dbReference type="Proteomes" id="UP000054248">
    <property type="component" value="Unassembled WGS sequence"/>
</dbReference>
<dbReference type="SUPFAM" id="SSF54495">
    <property type="entry name" value="UBC-like"/>
    <property type="match status" value="1"/>
</dbReference>
<dbReference type="PANTHER" id="PTHR16301">
    <property type="entry name" value="IMPACT-RELATED"/>
    <property type="match status" value="1"/>
</dbReference>
<sequence length="375" mass="41428">MSTYDQQLVAFTAALQAVDPDHVEVAIELEALQSIYGENSVRPWSATRRNADQDDSRAPSPSVEDPLLGWLPGDRIRFEVLTTLQLTAPHEAVQIRILVTLPSAYPASSPPQLQLLSRYIGDFGVDAALFGAIMRTYIAHPGVEWNPGDVAVFDGIEHVKGVLGEWYDERLSSGLARRLEYEQEHEAALQKHKSDAENILEASSEVAETASPQVTLPSGIKLFESEPIMDRKSVFVARACTITDPAQVPLIVQHLLSDRKIARAAHPVIRAWRVEVNGTLHQDNDDDGETAAGGRLAHLLQILVRPSVARSFRNRAEHSWFQGLTNVLVVVTRYFGGIHLGPDRFKHINASARNAIEVAGLLDDQTKKPKGNKRK</sequence>
<dbReference type="InterPro" id="IPR006575">
    <property type="entry name" value="RWD_dom"/>
</dbReference>
<dbReference type="InterPro" id="IPR036956">
    <property type="entry name" value="Impact_N_sf"/>
</dbReference>
<comment type="similarity">
    <text evidence="2">Belongs to the IMPACT family.</text>
</comment>
<dbReference type="Gene3D" id="3.10.110.10">
    <property type="entry name" value="Ubiquitin Conjugating Enzyme"/>
    <property type="match status" value="1"/>
</dbReference>
<evidence type="ECO:0000313" key="8">
    <source>
        <dbReference type="EMBL" id="KIO31089.1"/>
    </source>
</evidence>
<dbReference type="InterPro" id="IPR023582">
    <property type="entry name" value="Impact"/>
</dbReference>
<keyword evidence="5" id="KW-0810">Translation regulation</keyword>
<evidence type="ECO:0000256" key="2">
    <source>
        <dbReference type="ARBA" id="ARBA00007665"/>
    </source>
</evidence>
<dbReference type="Gene3D" id="3.30.230.30">
    <property type="entry name" value="Impact, N-terminal domain"/>
    <property type="match status" value="1"/>
</dbReference>
<protein>
    <recommendedName>
        <fullName evidence="7">RWD domain-containing protein</fullName>
    </recommendedName>
</protein>
<dbReference type="InterPro" id="IPR020568">
    <property type="entry name" value="Ribosomal_Su5_D2-typ_SF"/>
</dbReference>
<dbReference type="InterPro" id="IPR016135">
    <property type="entry name" value="UBQ-conjugating_enzyme/RWD"/>
</dbReference>
<gene>
    <name evidence="8" type="ORF">M407DRAFT_141818</name>
</gene>
<dbReference type="Pfam" id="PF05773">
    <property type="entry name" value="RWD"/>
    <property type="match status" value="1"/>
</dbReference>
<dbReference type="GO" id="GO:0006446">
    <property type="term" value="P:regulation of translational initiation"/>
    <property type="evidence" value="ECO:0007669"/>
    <property type="project" value="TreeGrafter"/>
</dbReference>
<dbReference type="Pfam" id="PF01205">
    <property type="entry name" value="Impact_N"/>
    <property type="match status" value="2"/>
</dbReference>
<dbReference type="SUPFAM" id="SSF54211">
    <property type="entry name" value="Ribosomal protein S5 domain 2-like"/>
    <property type="match status" value="1"/>
</dbReference>
<evidence type="ECO:0000256" key="1">
    <source>
        <dbReference type="ARBA" id="ARBA00004496"/>
    </source>
</evidence>
<dbReference type="PANTHER" id="PTHR16301:SF24">
    <property type="entry name" value="RWD DOMAIN-CONTAINING PROTEIN"/>
    <property type="match status" value="1"/>
</dbReference>
<keyword evidence="3" id="KW-0963">Cytoplasm</keyword>
<dbReference type="AlphaFoldDB" id="A0A0C3QSR2"/>
<evidence type="ECO:0000256" key="4">
    <source>
        <dbReference type="ARBA" id="ARBA00022491"/>
    </source>
</evidence>
<dbReference type="InterPro" id="IPR001498">
    <property type="entry name" value="Impact_N"/>
</dbReference>